<sequence length="146" mass="17102">MIGLLSCRPKADTQHGPETEFKEGQNEFDLLPESFKHFYSEFHKDSLFQIAHVTFPLEGLPDLTDPEYIGDEKFFWSADQWRFHNAMNSDNPKFKVSYTNMGNVLIIETVIDIKYDLTMIRRFAFSNGQWALIYYAGLNKYSVKEK</sequence>
<accession>A0A9D7S7K8</accession>
<dbReference type="EMBL" id="JADKFW010000004">
    <property type="protein sequence ID" value="MBK9716617.1"/>
    <property type="molecule type" value="Genomic_DNA"/>
</dbReference>
<name>A0A9D7S7K8_9BACT</name>
<dbReference type="Gene3D" id="3.10.450.410">
    <property type="match status" value="1"/>
</dbReference>
<evidence type="ECO:0000313" key="2">
    <source>
        <dbReference type="Proteomes" id="UP000808349"/>
    </source>
</evidence>
<proteinExistence type="predicted"/>
<evidence type="ECO:0008006" key="3">
    <source>
        <dbReference type="Google" id="ProtNLM"/>
    </source>
</evidence>
<protein>
    <recommendedName>
        <fullName evidence="3">DUF4348 domain-containing protein</fullName>
    </recommendedName>
</protein>
<evidence type="ECO:0000313" key="1">
    <source>
        <dbReference type="EMBL" id="MBK9716617.1"/>
    </source>
</evidence>
<organism evidence="1 2">
    <name type="scientific">Candidatus Defluviibacterium haderslevense</name>
    <dbReference type="NCBI Taxonomy" id="2981993"/>
    <lineage>
        <taxon>Bacteria</taxon>
        <taxon>Pseudomonadati</taxon>
        <taxon>Bacteroidota</taxon>
        <taxon>Saprospiria</taxon>
        <taxon>Saprospirales</taxon>
        <taxon>Saprospiraceae</taxon>
        <taxon>Candidatus Defluviibacterium</taxon>
    </lineage>
</organism>
<reference evidence="1 2" key="1">
    <citation type="submission" date="2020-10" db="EMBL/GenBank/DDBJ databases">
        <title>Connecting structure to function with the recovery of over 1000 high-quality activated sludge metagenome-assembled genomes encoding full-length rRNA genes using long-read sequencing.</title>
        <authorList>
            <person name="Singleton C.M."/>
            <person name="Petriglieri F."/>
            <person name="Kristensen J.M."/>
            <person name="Kirkegaard R.H."/>
            <person name="Michaelsen T.Y."/>
            <person name="Andersen M.H."/>
            <person name="Karst S.M."/>
            <person name="Dueholm M.S."/>
            <person name="Nielsen P.H."/>
            <person name="Albertsen M."/>
        </authorList>
    </citation>
    <scope>NUCLEOTIDE SEQUENCE [LARGE SCALE GENOMIC DNA]</scope>
    <source>
        <strain evidence="1">Ribe_18-Q3-R11-54_BAT3C.373</strain>
    </source>
</reference>
<comment type="caution">
    <text evidence="1">The sequence shown here is derived from an EMBL/GenBank/DDBJ whole genome shotgun (WGS) entry which is preliminary data.</text>
</comment>
<dbReference type="AlphaFoldDB" id="A0A9D7S7K8"/>
<gene>
    <name evidence="1" type="ORF">IPO85_03695</name>
</gene>
<dbReference type="Proteomes" id="UP000808349">
    <property type="component" value="Unassembled WGS sequence"/>
</dbReference>